<accession>A0A5C3R273</accession>
<name>A0A5C3R273_9AGAR</name>
<dbReference type="Proteomes" id="UP000305067">
    <property type="component" value="Unassembled WGS sequence"/>
</dbReference>
<keyword evidence="2" id="KW-1185">Reference proteome</keyword>
<proteinExistence type="predicted"/>
<reference evidence="1 2" key="1">
    <citation type="journal article" date="2019" name="Nat. Ecol. Evol.">
        <title>Megaphylogeny resolves global patterns of mushroom evolution.</title>
        <authorList>
            <person name="Varga T."/>
            <person name="Krizsan K."/>
            <person name="Foldi C."/>
            <person name="Dima B."/>
            <person name="Sanchez-Garcia M."/>
            <person name="Sanchez-Ramirez S."/>
            <person name="Szollosi G.J."/>
            <person name="Szarkandi J.G."/>
            <person name="Papp V."/>
            <person name="Albert L."/>
            <person name="Andreopoulos W."/>
            <person name="Angelini C."/>
            <person name="Antonin V."/>
            <person name="Barry K.W."/>
            <person name="Bougher N.L."/>
            <person name="Buchanan P."/>
            <person name="Buyck B."/>
            <person name="Bense V."/>
            <person name="Catcheside P."/>
            <person name="Chovatia M."/>
            <person name="Cooper J."/>
            <person name="Damon W."/>
            <person name="Desjardin D."/>
            <person name="Finy P."/>
            <person name="Geml J."/>
            <person name="Haridas S."/>
            <person name="Hughes K."/>
            <person name="Justo A."/>
            <person name="Karasinski D."/>
            <person name="Kautmanova I."/>
            <person name="Kiss B."/>
            <person name="Kocsube S."/>
            <person name="Kotiranta H."/>
            <person name="LaButti K.M."/>
            <person name="Lechner B.E."/>
            <person name="Liimatainen K."/>
            <person name="Lipzen A."/>
            <person name="Lukacs Z."/>
            <person name="Mihaltcheva S."/>
            <person name="Morgado L.N."/>
            <person name="Niskanen T."/>
            <person name="Noordeloos M.E."/>
            <person name="Ohm R.A."/>
            <person name="Ortiz-Santana B."/>
            <person name="Ovrebo C."/>
            <person name="Racz N."/>
            <person name="Riley R."/>
            <person name="Savchenko A."/>
            <person name="Shiryaev A."/>
            <person name="Soop K."/>
            <person name="Spirin V."/>
            <person name="Szebenyi C."/>
            <person name="Tomsovsky M."/>
            <person name="Tulloss R.E."/>
            <person name="Uehling J."/>
            <person name="Grigoriev I.V."/>
            <person name="Vagvolgyi C."/>
            <person name="Papp T."/>
            <person name="Martin F.M."/>
            <person name="Miettinen O."/>
            <person name="Hibbett D.S."/>
            <person name="Nagy L.G."/>
        </authorList>
    </citation>
    <scope>NUCLEOTIDE SEQUENCE [LARGE SCALE GENOMIC DNA]</scope>
    <source>
        <strain evidence="1 2">CBS 309.79</strain>
    </source>
</reference>
<dbReference type="EMBL" id="ML178814">
    <property type="protein sequence ID" value="TFL07757.1"/>
    <property type="molecule type" value="Genomic_DNA"/>
</dbReference>
<evidence type="ECO:0000313" key="2">
    <source>
        <dbReference type="Proteomes" id="UP000305067"/>
    </source>
</evidence>
<sequence length="52" mass="5879">MPYWPKRVEVLAIVAVKVPSCVLTLLRTVLVQLTRPATQYSWGFTSYVGALR</sequence>
<gene>
    <name evidence="1" type="ORF">BDV98DRAFT_558420</name>
</gene>
<organism evidence="1 2">
    <name type="scientific">Pterulicium gracile</name>
    <dbReference type="NCBI Taxonomy" id="1884261"/>
    <lineage>
        <taxon>Eukaryota</taxon>
        <taxon>Fungi</taxon>
        <taxon>Dikarya</taxon>
        <taxon>Basidiomycota</taxon>
        <taxon>Agaricomycotina</taxon>
        <taxon>Agaricomycetes</taxon>
        <taxon>Agaricomycetidae</taxon>
        <taxon>Agaricales</taxon>
        <taxon>Pleurotineae</taxon>
        <taxon>Pterulaceae</taxon>
        <taxon>Pterulicium</taxon>
    </lineage>
</organism>
<evidence type="ECO:0000313" key="1">
    <source>
        <dbReference type="EMBL" id="TFL07757.1"/>
    </source>
</evidence>
<dbReference type="AlphaFoldDB" id="A0A5C3R273"/>
<protein>
    <submittedName>
        <fullName evidence="1">Uncharacterized protein</fullName>
    </submittedName>
</protein>